<organism evidence="1 2">
    <name type="scientific">Stenomitos frigidus AS-A4</name>
    <dbReference type="NCBI Taxonomy" id="2933935"/>
    <lineage>
        <taxon>Bacteria</taxon>
        <taxon>Bacillati</taxon>
        <taxon>Cyanobacteriota</taxon>
        <taxon>Cyanophyceae</taxon>
        <taxon>Leptolyngbyales</taxon>
        <taxon>Leptolyngbyaceae</taxon>
        <taxon>Stenomitos</taxon>
    </lineage>
</organism>
<dbReference type="PROSITE" id="PS51257">
    <property type="entry name" value="PROKAR_LIPOPROTEIN"/>
    <property type="match status" value="1"/>
</dbReference>
<evidence type="ECO:0000313" key="2">
    <source>
        <dbReference type="Proteomes" id="UP001476950"/>
    </source>
</evidence>
<reference evidence="1 2" key="1">
    <citation type="submission" date="2022-04" db="EMBL/GenBank/DDBJ databases">
        <title>Positive selection, recombination, and allopatry shape intraspecific diversity of widespread and dominant cyanobacteria.</title>
        <authorList>
            <person name="Wei J."/>
            <person name="Shu W."/>
            <person name="Hu C."/>
        </authorList>
    </citation>
    <scope>NUCLEOTIDE SEQUENCE [LARGE SCALE GENOMIC DNA]</scope>
    <source>
        <strain evidence="1 2">AS-A4</strain>
    </source>
</reference>
<dbReference type="EMBL" id="JAMPLM010000050">
    <property type="protein sequence ID" value="MEP1062011.1"/>
    <property type="molecule type" value="Genomic_DNA"/>
</dbReference>
<accession>A0ABV0KSP7</accession>
<gene>
    <name evidence="1" type="ORF">NDI38_26920</name>
</gene>
<dbReference type="Proteomes" id="UP001476950">
    <property type="component" value="Unassembled WGS sequence"/>
</dbReference>
<name>A0ABV0KSP7_9CYAN</name>
<protein>
    <submittedName>
        <fullName evidence="1">Uncharacterized protein</fullName>
    </submittedName>
</protein>
<evidence type="ECO:0000313" key="1">
    <source>
        <dbReference type="EMBL" id="MEP1062011.1"/>
    </source>
</evidence>
<comment type="caution">
    <text evidence="1">The sequence shown here is derived from an EMBL/GenBank/DDBJ whole genome shotgun (WGS) entry which is preliminary data.</text>
</comment>
<dbReference type="RefSeq" id="WP_190448865.1">
    <property type="nucleotide sequence ID" value="NZ_JAMPLM010000050.1"/>
</dbReference>
<keyword evidence="2" id="KW-1185">Reference proteome</keyword>
<proteinExistence type="predicted"/>
<sequence>MMIQKPCKLWHALCGNGMAVAFGACGLIRAQRRSTRPQSSSSATNLLLCSSSISKCPNERGRVSRTGATDFSQAKRALLTAYAQTDAAIRVVSLEALEQLDTAIAELDAPAFARDLGDDSSAISLSA</sequence>